<dbReference type="InterPro" id="IPR029062">
    <property type="entry name" value="Class_I_gatase-like"/>
</dbReference>
<dbReference type="InterPro" id="IPR022310">
    <property type="entry name" value="NAD/GMP_synthase"/>
</dbReference>
<dbReference type="Proteomes" id="UP001596484">
    <property type="component" value="Unassembled WGS sequence"/>
</dbReference>
<dbReference type="Gene3D" id="3.40.50.880">
    <property type="match status" value="1"/>
</dbReference>
<evidence type="ECO:0000256" key="5">
    <source>
        <dbReference type="ARBA" id="ARBA00022749"/>
    </source>
</evidence>
<gene>
    <name evidence="9 12" type="primary">guaA</name>
    <name evidence="12" type="ORF">ACFQS9_07480</name>
</gene>
<dbReference type="InterPro" id="IPR017926">
    <property type="entry name" value="GATASE"/>
</dbReference>
<dbReference type="InterPro" id="IPR004739">
    <property type="entry name" value="GMP_synth_GATase"/>
</dbReference>
<dbReference type="PANTHER" id="PTHR11922:SF2">
    <property type="entry name" value="GMP SYNTHASE [GLUTAMINE-HYDROLYZING]"/>
    <property type="match status" value="1"/>
</dbReference>
<keyword evidence="13" id="KW-1185">Reference proteome</keyword>
<dbReference type="NCBIfam" id="TIGR00884">
    <property type="entry name" value="guaA_Cterm"/>
    <property type="match status" value="1"/>
</dbReference>
<dbReference type="InterPro" id="IPR025777">
    <property type="entry name" value="GMPS_ATP_PPase_dom"/>
</dbReference>
<proteinExistence type="inferred from homology"/>
<comment type="pathway">
    <text evidence="2 9">Purine metabolism; GMP biosynthesis; GMP from XMP (L-Gln route): step 1/1.</text>
</comment>
<dbReference type="Pfam" id="PF00958">
    <property type="entry name" value="GMP_synt_C"/>
    <property type="match status" value="1"/>
</dbReference>
<comment type="subunit">
    <text evidence="9">Homodimer.</text>
</comment>
<dbReference type="InterPro" id="IPR014729">
    <property type="entry name" value="Rossmann-like_a/b/a_fold"/>
</dbReference>
<dbReference type="PANTHER" id="PTHR11922">
    <property type="entry name" value="GMP SYNTHASE-RELATED"/>
    <property type="match status" value="1"/>
</dbReference>
<reference evidence="13" key="1">
    <citation type="journal article" date="2019" name="Int. J. Syst. Evol. Microbiol.">
        <title>The Global Catalogue of Microorganisms (GCM) 10K type strain sequencing project: providing services to taxonomists for standard genome sequencing and annotation.</title>
        <authorList>
            <consortium name="The Broad Institute Genomics Platform"/>
            <consortium name="The Broad Institute Genome Sequencing Center for Infectious Disease"/>
            <person name="Wu L."/>
            <person name="Ma J."/>
        </authorList>
    </citation>
    <scope>NUCLEOTIDE SEQUENCE [LARGE SCALE GENOMIC DNA]</scope>
    <source>
        <strain evidence="13">ICMP 19430</strain>
    </source>
</reference>
<dbReference type="Pfam" id="PF00117">
    <property type="entry name" value="GATase"/>
    <property type="match status" value="1"/>
</dbReference>
<dbReference type="PROSITE" id="PS51273">
    <property type="entry name" value="GATASE_TYPE_1"/>
    <property type="match status" value="1"/>
</dbReference>
<feature type="binding site" evidence="10">
    <location>
        <begin position="231"/>
        <end position="237"/>
    </location>
    <ligand>
        <name>ATP</name>
        <dbReference type="ChEBI" id="CHEBI:30616"/>
    </ligand>
</feature>
<dbReference type="GO" id="GO:0003922">
    <property type="term" value="F:GMP synthase (glutamine-hydrolyzing) activity"/>
    <property type="evidence" value="ECO:0007669"/>
    <property type="project" value="UniProtKB-EC"/>
</dbReference>
<dbReference type="Gene3D" id="3.40.50.620">
    <property type="entry name" value="HUPs"/>
    <property type="match status" value="1"/>
</dbReference>
<evidence type="ECO:0000256" key="3">
    <source>
        <dbReference type="ARBA" id="ARBA00022598"/>
    </source>
</evidence>
<evidence type="ECO:0000259" key="11">
    <source>
        <dbReference type="PROSITE" id="PS51553"/>
    </source>
</evidence>
<dbReference type="SUPFAM" id="SSF52402">
    <property type="entry name" value="Adenine nucleotide alpha hydrolases-like"/>
    <property type="match status" value="1"/>
</dbReference>
<evidence type="ECO:0000256" key="9">
    <source>
        <dbReference type="HAMAP-Rule" id="MF_00344"/>
    </source>
</evidence>
<evidence type="ECO:0000256" key="1">
    <source>
        <dbReference type="ARBA" id="ARBA00002332"/>
    </source>
</evidence>
<evidence type="ECO:0000256" key="2">
    <source>
        <dbReference type="ARBA" id="ARBA00005153"/>
    </source>
</evidence>
<evidence type="ECO:0000256" key="10">
    <source>
        <dbReference type="PROSITE-ProRule" id="PRU00886"/>
    </source>
</evidence>
<evidence type="ECO:0000256" key="7">
    <source>
        <dbReference type="ARBA" id="ARBA00022840"/>
    </source>
</evidence>
<feature type="active site" description="Nucleophile" evidence="9">
    <location>
        <position position="91"/>
    </location>
</feature>
<dbReference type="NCBIfam" id="NF000848">
    <property type="entry name" value="PRK00074.1"/>
    <property type="match status" value="1"/>
</dbReference>
<dbReference type="SUPFAM" id="SSF54810">
    <property type="entry name" value="GMP synthetase C-terminal dimerisation domain"/>
    <property type="match status" value="1"/>
</dbReference>
<dbReference type="EMBL" id="JBHTCS010000009">
    <property type="protein sequence ID" value="MFC7447729.1"/>
    <property type="molecule type" value="Genomic_DNA"/>
</dbReference>
<dbReference type="RefSeq" id="WP_378403024.1">
    <property type="nucleotide sequence ID" value="NZ_JBHTCS010000009.1"/>
</dbReference>
<dbReference type="InterPro" id="IPR022955">
    <property type="entry name" value="GMP_synthase"/>
</dbReference>
<feature type="domain" description="GMPS ATP-PPase" evidence="11">
    <location>
        <begin position="204"/>
        <end position="402"/>
    </location>
</feature>
<organism evidence="12 13">
    <name type="scientific">Rhodococcus daqingensis</name>
    <dbReference type="NCBI Taxonomy" id="2479363"/>
    <lineage>
        <taxon>Bacteria</taxon>
        <taxon>Bacillati</taxon>
        <taxon>Actinomycetota</taxon>
        <taxon>Actinomycetes</taxon>
        <taxon>Mycobacteriales</taxon>
        <taxon>Nocardiaceae</taxon>
        <taxon>Rhodococcus</taxon>
    </lineage>
</organism>
<dbReference type="CDD" id="cd01742">
    <property type="entry name" value="GATase1_GMP_Synthase"/>
    <property type="match status" value="1"/>
</dbReference>
<keyword evidence="5 9" id="KW-0332">GMP biosynthesis</keyword>
<comment type="caution">
    <text evidence="12">The sequence shown here is derived from an EMBL/GenBank/DDBJ whole genome shotgun (WGS) entry which is preliminary data.</text>
</comment>
<dbReference type="HAMAP" id="MF_00344">
    <property type="entry name" value="GMP_synthase"/>
    <property type="match status" value="1"/>
</dbReference>
<accession>A0ABW2RV75</accession>
<sequence length="528" mass="56399">MADIQHSGPAAQQPVLVVDFGAQYAQLIARRVREANVYSEVVPHTATIEEIVERKPLAVILSGGPSSVYEDGAPQLDARLFDHDIPVFGICYGFQAMAGALGGTVTHTGTREYGRTQLSVDGGVLHEGLPTTQPVWMSHGDAVTDAPKGFEVTATSAGAPVAAFEDRARRLAGVQYHPEVLHSPHGQQVLSRFLHEIAGIPASWTAANIAESLIEQVREQVGDGQAICGLSGGVDSAVAAALVQRAIGDKLTCVFVDHGLLRAGEREQVQQDFVAATGAKLITVDAVDTFLGELEGVSDPETKRKIIGREFIRSFEGAVSEVLGESAAHGETVDFLVQGTLYPDVVESGGGTGTANIKSHHNVGGLPEDLQFKLVEPLRLLFKDEVRAVGRALGLPEEIVARQPFPGPGLAIRIVGSVDQGRLETLRQADSIAREELTAAGLDGQIWQCPVVLLADVRSVGVQGDGRTYGHPIVLRPVSSEDAMTADWTRLPYEVLERISTRITNEVAEVNRVVLDVTSKPPGTIEWE</sequence>
<dbReference type="EC" id="6.3.5.2" evidence="9"/>
<evidence type="ECO:0000313" key="13">
    <source>
        <dbReference type="Proteomes" id="UP001596484"/>
    </source>
</evidence>
<comment type="catalytic activity">
    <reaction evidence="9">
        <text>XMP + L-glutamine + ATP + H2O = GMP + L-glutamate + AMP + diphosphate + 2 H(+)</text>
        <dbReference type="Rhea" id="RHEA:11680"/>
        <dbReference type="ChEBI" id="CHEBI:15377"/>
        <dbReference type="ChEBI" id="CHEBI:15378"/>
        <dbReference type="ChEBI" id="CHEBI:29985"/>
        <dbReference type="ChEBI" id="CHEBI:30616"/>
        <dbReference type="ChEBI" id="CHEBI:33019"/>
        <dbReference type="ChEBI" id="CHEBI:57464"/>
        <dbReference type="ChEBI" id="CHEBI:58115"/>
        <dbReference type="ChEBI" id="CHEBI:58359"/>
        <dbReference type="ChEBI" id="CHEBI:456215"/>
        <dbReference type="EC" id="6.3.5.2"/>
    </reaction>
</comment>
<dbReference type="NCBIfam" id="TIGR00888">
    <property type="entry name" value="guaA_Nterm"/>
    <property type="match status" value="1"/>
</dbReference>
<protein>
    <recommendedName>
        <fullName evidence="9">GMP synthase [glutamine-hydrolyzing]</fullName>
        <ecNumber evidence="9">6.3.5.2</ecNumber>
    </recommendedName>
    <alternativeName>
        <fullName evidence="9">GMP synthetase</fullName>
    </alternativeName>
    <alternativeName>
        <fullName evidence="9">Glutamine amidotransferase</fullName>
    </alternativeName>
</protein>
<dbReference type="PRINTS" id="PR00099">
    <property type="entry name" value="CPSGATASE"/>
</dbReference>
<dbReference type="InterPro" id="IPR001674">
    <property type="entry name" value="GMP_synth_C"/>
</dbReference>
<keyword evidence="6 9" id="KW-0658">Purine biosynthesis</keyword>
<feature type="active site" evidence="9">
    <location>
        <position position="177"/>
    </location>
</feature>
<keyword evidence="3 9" id="KW-0436">Ligase</keyword>
<evidence type="ECO:0000256" key="4">
    <source>
        <dbReference type="ARBA" id="ARBA00022741"/>
    </source>
</evidence>
<keyword evidence="8 9" id="KW-0315">Glutamine amidotransferase</keyword>
<feature type="active site" evidence="9">
    <location>
        <position position="179"/>
    </location>
</feature>
<evidence type="ECO:0000256" key="8">
    <source>
        <dbReference type="ARBA" id="ARBA00022962"/>
    </source>
</evidence>
<keyword evidence="7 9" id="KW-0067">ATP-binding</keyword>
<dbReference type="PRINTS" id="PR00096">
    <property type="entry name" value="GATASE"/>
</dbReference>
<dbReference type="Pfam" id="PF02540">
    <property type="entry name" value="NAD_synthase"/>
    <property type="match status" value="1"/>
</dbReference>
<comment type="function">
    <text evidence="1 9">Catalyzes the synthesis of GMP from XMP.</text>
</comment>
<evidence type="ECO:0000256" key="6">
    <source>
        <dbReference type="ARBA" id="ARBA00022755"/>
    </source>
</evidence>
<dbReference type="Gene3D" id="3.30.300.10">
    <property type="match status" value="1"/>
</dbReference>
<name>A0ABW2RV75_9NOCA</name>
<dbReference type="SUPFAM" id="SSF52317">
    <property type="entry name" value="Class I glutamine amidotransferase-like"/>
    <property type="match status" value="1"/>
</dbReference>
<evidence type="ECO:0000313" key="12">
    <source>
        <dbReference type="EMBL" id="MFC7447729.1"/>
    </source>
</evidence>
<dbReference type="CDD" id="cd01997">
    <property type="entry name" value="GMP_synthase_C"/>
    <property type="match status" value="1"/>
</dbReference>
<keyword evidence="4 9" id="KW-0547">Nucleotide-binding</keyword>
<dbReference type="PRINTS" id="PR00097">
    <property type="entry name" value="ANTSNTHASEII"/>
</dbReference>
<dbReference type="PROSITE" id="PS51553">
    <property type="entry name" value="GMPS_ATP_PPASE"/>
    <property type="match status" value="1"/>
</dbReference>